<protein>
    <submittedName>
        <fullName evidence="1">DUF3310 domain-containing protein</fullName>
    </submittedName>
</protein>
<accession>A0A7T3EUB2</accession>
<dbReference type="InterPro" id="IPR021739">
    <property type="entry name" value="SaV-like"/>
</dbReference>
<sequence>MEKDNINPAHYRQQPYECIEFTEHLNFNLGNAFKYIWRYRDKNGIEDLKKARWYLQRQLDSAPMFSLLGLELCKDLSRKLDECMRYGKFVIGQYLLLVGILHYSFCEDSKTLSDGIVILDDFIKCIECDEVGI</sequence>
<dbReference type="AlphaFoldDB" id="A0A7T3EUB2"/>
<dbReference type="Pfam" id="PF11753">
    <property type="entry name" value="DUF3310"/>
    <property type="match status" value="1"/>
</dbReference>
<dbReference type="GeneID" id="84020896"/>
<organism evidence="1 2">
    <name type="scientific">Neisseria cinerea</name>
    <dbReference type="NCBI Taxonomy" id="483"/>
    <lineage>
        <taxon>Bacteria</taxon>
        <taxon>Pseudomonadati</taxon>
        <taxon>Pseudomonadota</taxon>
        <taxon>Betaproteobacteria</taxon>
        <taxon>Neisseriales</taxon>
        <taxon>Neisseriaceae</taxon>
        <taxon>Neisseria</taxon>
    </lineage>
</organism>
<keyword evidence="2" id="KW-1185">Reference proteome</keyword>
<gene>
    <name evidence="1" type="ORF">I6G28_05925</name>
</gene>
<evidence type="ECO:0000313" key="2">
    <source>
        <dbReference type="Proteomes" id="UP000594865"/>
    </source>
</evidence>
<evidence type="ECO:0000313" key="1">
    <source>
        <dbReference type="EMBL" id="QPT38863.1"/>
    </source>
</evidence>
<dbReference type="RefSeq" id="WP_111726717.1">
    <property type="nucleotide sequence ID" value="NZ_CP065726.1"/>
</dbReference>
<dbReference type="EMBL" id="CP065726">
    <property type="protein sequence ID" value="QPT38863.1"/>
    <property type="molecule type" value="Genomic_DNA"/>
</dbReference>
<name>A0A7T3EUB2_NEICI</name>
<proteinExistence type="predicted"/>
<reference evidence="1 2" key="1">
    <citation type="submission" date="2020-12" db="EMBL/GenBank/DDBJ databases">
        <title>FDA dAtabase for Regulatory Grade micrObial Sequences (FDA-ARGOS): Supporting development and validation of Infectious Disease Dx tests.</title>
        <authorList>
            <person name="Sproer C."/>
            <person name="Gronow S."/>
            <person name="Severitt S."/>
            <person name="Schroder I."/>
            <person name="Tallon L."/>
            <person name="Sadzewicz L."/>
            <person name="Zhao X."/>
            <person name="Boylan J."/>
            <person name="Ott S."/>
            <person name="Bowen H."/>
            <person name="Vavikolanu K."/>
            <person name="Mehta A."/>
            <person name="Aluvathingal J."/>
            <person name="Nadendla S."/>
            <person name="Lowell S."/>
            <person name="Myers T."/>
            <person name="Yan Y."/>
            <person name="Sichtig H."/>
        </authorList>
    </citation>
    <scope>NUCLEOTIDE SEQUENCE [LARGE SCALE GENOMIC DNA]</scope>
    <source>
        <strain evidence="1 2">FDAARGOS_871</strain>
    </source>
</reference>
<dbReference type="Proteomes" id="UP000594865">
    <property type="component" value="Chromosome"/>
</dbReference>